<feature type="signal peptide" evidence="2">
    <location>
        <begin position="1"/>
        <end position="29"/>
    </location>
</feature>
<evidence type="ECO:0000256" key="2">
    <source>
        <dbReference type="SAM" id="SignalP"/>
    </source>
</evidence>
<dbReference type="PANTHER" id="PTHR34408:SF1">
    <property type="entry name" value="GLYCOSYL HYDROLASE FAMILY 19 DOMAIN-CONTAINING PROTEIN HI_1415"/>
    <property type="match status" value="1"/>
</dbReference>
<evidence type="ECO:0000256" key="1">
    <source>
        <dbReference type="SAM" id="MobiDB-lite"/>
    </source>
</evidence>
<comment type="caution">
    <text evidence="4">The sequence shown here is derived from an EMBL/GenBank/DDBJ whole genome shotgun (WGS) entry which is preliminary data.</text>
</comment>
<dbReference type="Proteomes" id="UP000622687">
    <property type="component" value="Unassembled WGS sequence"/>
</dbReference>
<evidence type="ECO:0000259" key="3">
    <source>
        <dbReference type="PROSITE" id="PS51781"/>
    </source>
</evidence>
<dbReference type="RefSeq" id="WP_211144606.1">
    <property type="nucleotide sequence ID" value="NZ_JAEEGB010000039.1"/>
</dbReference>
<feature type="domain" description="SH3b" evidence="3">
    <location>
        <begin position="32"/>
        <end position="95"/>
    </location>
</feature>
<dbReference type="InterPro" id="IPR003646">
    <property type="entry name" value="SH3-like_bac-type"/>
</dbReference>
<feature type="compositionally biased region" description="Polar residues" evidence="1">
    <location>
        <begin position="121"/>
        <end position="130"/>
    </location>
</feature>
<keyword evidence="2" id="KW-0732">Signal</keyword>
<sequence length="437" mass="48769">MKSKRIISIVLSLSITIGSILGASYAAKAADPLHGVVSSKQGLNVRSESNSNAKIIGSLKLDESVEILETTGDWYKIKFDSSYGYVSKQYIVLDKNTPNKDTLDKNTSNNNTPPKEDQTKENQNPNTGDKTPSKVPEYKNFDQRKNIDTLKQWKIKFNRKIKDTESNKNEFKVVDSKGNFISTKTLIEDYSVTVIPWSTSYNYEENYKLIIGDNIESADGIKIKYTSTLPFSIKSKVNSIGLGEKETESVNNDKGYDWYIGQNDTGKYSNVNSGPAAVAMAIKWTNPLLDKSIAYIRDTYENSGSAWSINNIISALKDSSINYSSCDAINEDSLKKQLKDGNILIANLNPQYINYNNSSESKVGRFHTVDGNTYTVIIKGYKVVDGKTYFEIYDPFNINSNYLDGSAKGKNNYYPANEVLNSLTAENVHPIVISKSN</sequence>
<dbReference type="AlphaFoldDB" id="A0A934I014"/>
<evidence type="ECO:0000313" key="5">
    <source>
        <dbReference type="Proteomes" id="UP000622687"/>
    </source>
</evidence>
<name>A0A934I014_9CLOT</name>
<accession>A0A934I014</accession>
<proteinExistence type="predicted"/>
<protein>
    <submittedName>
        <fullName evidence="4">SH3 domain-containing protein</fullName>
    </submittedName>
</protein>
<evidence type="ECO:0000313" key="4">
    <source>
        <dbReference type="EMBL" id="MBI6875254.1"/>
    </source>
</evidence>
<dbReference type="InterPro" id="IPR052354">
    <property type="entry name" value="Cell_Wall_Dynamics_Protein"/>
</dbReference>
<dbReference type="EMBL" id="JAEEGB010000039">
    <property type="protein sequence ID" value="MBI6875254.1"/>
    <property type="molecule type" value="Genomic_DNA"/>
</dbReference>
<dbReference type="Gene3D" id="2.30.30.40">
    <property type="entry name" value="SH3 Domains"/>
    <property type="match status" value="1"/>
</dbReference>
<dbReference type="PROSITE" id="PS51781">
    <property type="entry name" value="SH3B"/>
    <property type="match status" value="1"/>
</dbReference>
<keyword evidence="5" id="KW-1185">Reference proteome</keyword>
<dbReference type="Pfam" id="PF08239">
    <property type="entry name" value="SH3_3"/>
    <property type="match status" value="1"/>
</dbReference>
<feature type="region of interest" description="Disordered" evidence="1">
    <location>
        <begin position="97"/>
        <end position="138"/>
    </location>
</feature>
<feature type="chain" id="PRO_5039477020" evidence="2">
    <location>
        <begin position="30"/>
        <end position="437"/>
    </location>
</feature>
<dbReference type="PANTHER" id="PTHR34408">
    <property type="entry name" value="FAMILY PROTEIN, PUTATIVE-RELATED"/>
    <property type="match status" value="1"/>
</dbReference>
<gene>
    <name evidence="4" type="ORF">I6U51_21500</name>
</gene>
<reference evidence="4" key="1">
    <citation type="submission" date="2020-12" db="EMBL/GenBank/DDBJ databases">
        <title>Clostridium thailandense sp. nov., a novel acetogenic bacterium isolated from peat land soil in Thailand.</title>
        <authorList>
            <person name="Chaikitkaew S."/>
            <person name="Birkeland N.K."/>
        </authorList>
    </citation>
    <scope>NUCLEOTIDE SEQUENCE</scope>
    <source>
        <strain evidence="4">DSM 17425</strain>
    </source>
</reference>
<dbReference type="SMART" id="SM00287">
    <property type="entry name" value="SH3b"/>
    <property type="match status" value="1"/>
</dbReference>
<organism evidence="4 5">
    <name type="scientific">Clostridium aciditolerans</name>
    <dbReference type="NCBI Taxonomy" id="339861"/>
    <lineage>
        <taxon>Bacteria</taxon>
        <taxon>Bacillati</taxon>
        <taxon>Bacillota</taxon>
        <taxon>Clostridia</taxon>
        <taxon>Eubacteriales</taxon>
        <taxon>Clostridiaceae</taxon>
        <taxon>Clostridium</taxon>
    </lineage>
</organism>